<protein>
    <submittedName>
        <fullName evidence="1">DUF4957 domain-containing protein</fullName>
    </submittedName>
</protein>
<dbReference type="InterPro" id="IPR039513">
    <property type="entry name" value="PL-6"/>
</dbReference>
<dbReference type="KEGG" id="pseg:D3H65_19225"/>
<gene>
    <name evidence="1" type="ORF">D3H65_19225</name>
</gene>
<dbReference type="InterPro" id="IPR006626">
    <property type="entry name" value="PbH1"/>
</dbReference>
<reference evidence="1 2" key="1">
    <citation type="submission" date="2018-09" db="EMBL/GenBank/DDBJ databases">
        <title>Genome sequencing of strain 6GH32-13.</title>
        <authorList>
            <person name="Weon H.-Y."/>
            <person name="Heo J."/>
            <person name="Kwon S.-W."/>
        </authorList>
    </citation>
    <scope>NUCLEOTIDE SEQUENCE [LARGE SCALE GENOMIC DNA]</scope>
    <source>
        <strain evidence="1 2">5GH32-13</strain>
    </source>
</reference>
<dbReference type="OrthoDB" id="6475864at2"/>
<dbReference type="AlphaFoldDB" id="A0A3B7MND6"/>
<dbReference type="PANTHER" id="PTHR36453:SF1">
    <property type="entry name" value="RIGHT HANDED BETA HELIX DOMAIN-CONTAINING PROTEIN"/>
    <property type="match status" value="1"/>
</dbReference>
<name>A0A3B7MND6_9BACT</name>
<organism evidence="1 2">
    <name type="scientific">Paraflavitalea soli</name>
    <dbReference type="NCBI Taxonomy" id="2315862"/>
    <lineage>
        <taxon>Bacteria</taxon>
        <taxon>Pseudomonadati</taxon>
        <taxon>Bacteroidota</taxon>
        <taxon>Chitinophagia</taxon>
        <taxon>Chitinophagales</taxon>
        <taxon>Chitinophagaceae</taxon>
        <taxon>Paraflavitalea</taxon>
    </lineage>
</organism>
<dbReference type="SUPFAM" id="SSF51126">
    <property type="entry name" value="Pectin lyase-like"/>
    <property type="match status" value="2"/>
</dbReference>
<dbReference type="InterPro" id="IPR012334">
    <property type="entry name" value="Pectin_lyas_fold"/>
</dbReference>
<dbReference type="SMART" id="SM00710">
    <property type="entry name" value="PbH1"/>
    <property type="match status" value="6"/>
</dbReference>
<dbReference type="PANTHER" id="PTHR36453">
    <property type="entry name" value="SECRETED PROTEIN-RELATED"/>
    <property type="match status" value="1"/>
</dbReference>
<dbReference type="EMBL" id="CP032157">
    <property type="protein sequence ID" value="AXY75982.1"/>
    <property type="molecule type" value="Genomic_DNA"/>
</dbReference>
<evidence type="ECO:0000313" key="2">
    <source>
        <dbReference type="Proteomes" id="UP000263900"/>
    </source>
</evidence>
<keyword evidence="2" id="KW-1185">Reference proteome</keyword>
<accession>A0A3B7MND6</accession>
<dbReference type="InterPro" id="IPR011050">
    <property type="entry name" value="Pectin_lyase_fold/virulence"/>
</dbReference>
<dbReference type="CDD" id="cd14251">
    <property type="entry name" value="PL-6"/>
    <property type="match status" value="1"/>
</dbReference>
<dbReference type="Gene3D" id="2.160.20.10">
    <property type="entry name" value="Single-stranded right-handed beta-helix, Pectin lyase-like"/>
    <property type="match status" value="2"/>
</dbReference>
<sequence length="778" mass="85768">MIKQNYFISTIFLLLLIPTVNATTILVSNPQELNAALSKAQPGDSILLKGGTWKDVPLIIETSGTKEKPLVIAAQEPGKVQFTGNSFIRFGSDYVTVSGIHFTDGYTTDRAVVEFRNKEQQLANNCRLTQCVIENYSRPDRFNTDHWLILWGQHNRIDHCVIGDKLNSGTTLIVELNDERSQNNYHSIDSNYFKGHSPLGSNGGETIRVGVSRYSLTASRTMIHHNYFERCSGEVEIVSIKSGNNEINNNLFYECQGGLVLRHGSQNKITNNIFIGNNKPFTGGVRVINPGHTVSNNLFMDLAGERFHSGFSVLNGVPNSSISRYHQVKDATIGHNTFINCRSIIFGAGKDAERTATPQNVRFTDNYIIPYGRSLYEDANKDGGIRFADNFYRGAMPGKPSAGFREDIGWKGVDMKYGDSIYFIPDHKSGIDRSLLSWMDAVTTAPSWYNLDTRKILDSEVIPVSIADAKRLPSLIAGLSTGSEIELTEAGLYEIDKSLIINKHITIRAKAGLAGKPELVNVSGKSLPSFIIIEKGGSLKIENIQFNSAYKSYGDVQAAISTTTGPMNGSYALKVKGCTFYNFNESSYSCIKGAKSTYADSVTIEDCVFRNNAGSAIDYSAEKEDKGIYNVERLVIRNSAFANTLGGAVNVYRGGNDESTTGPEVIIDHCTFSGVENRAQGCVLKLWGVQRAAITNSVFNNSGAGGRVIWFEEMSWDKLLVDYCNFYRSGRVSSFYNNVTGKHIFNSNPLFNNPSRFDFRLVKGTSLLSAKGKPLGVN</sequence>
<dbReference type="Pfam" id="PF14592">
    <property type="entry name" value="Chondroitinas_B"/>
    <property type="match status" value="1"/>
</dbReference>
<proteinExistence type="predicted"/>
<dbReference type="Proteomes" id="UP000263900">
    <property type="component" value="Chromosome"/>
</dbReference>
<evidence type="ECO:0000313" key="1">
    <source>
        <dbReference type="EMBL" id="AXY75982.1"/>
    </source>
</evidence>